<feature type="compositionally biased region" description="Gly residues" evidence="1">
    <location>
        <begin position="192"/>
        <end position="204"/>
    </location>
</feature>
<accession>A0A4P8HJW8</accession>
<feature type="region of interest" description="Disordered" evidence="1">
    <location>
        <begin position="191"/>
        <end position="233"/>
    </location>
</feature>
<dbReference type="OrthoDB" id="883703at2"/>
<dbReference type="Proteomes" id="UP000584325">
    <property type="component" value="Unassembled WGS sequence"/>
</dbReference>
<dbReference type="EMBL" id="JACHXS010000001">
    <property type="protein sequence ID" value="MBB3220043.1"/>
    <property type="molecule type" value="Genomic_DNA"/>
</dbReference>
<evidence type="ECO:0000313" key="3">
    <source>
        <dbReference type="EMBL" id="QCP10049.1"/>
    </source>
</evidence>
<dbReference type="RefSeq" id="WP_137312935.1">
    <property type="nucleotide sequence ID" value="NZ_CP040017.1"/>
</dbReference>
<name>A0A4P8HJW8_9BURK</name>
<dbReference type="AlphaFoldDB" id="A0A4P8HJW8"/>
<evidence type="ECO:0000313" key="4">
    <source>
        <dbReference type="Proteomes" id="UP000298763"/>
    </source>
</evidence>
<dbReference type="EMBL" id="CP040017">
    <property type="protein sequence ID" value="QCP10049.1"/>
    <property type="molecule type" value="Genomic_DNA"/>
</dbReference>
<organism evidence="2 5">
    <name type="scientific">Pseudoduganella umbonata</name>
    <dbReference type="NCBI Taxonomy" id="864828"/>
    <lineage>
        <taxon>Bacteria</taxon>
        <taxon>Pseudomonadati</taxon>
        <taxon>Pseudomonadota</taxon>
        <taxon>Betaproteobacteria</taxon>
        <taxon>Burkholderiales</taxon>
        <taxon>Oxalobacteraceae</taxon>
        <taxon>Telluria group</taxon>
        <taxon>Pseudoduganella</taxon>
    </lineage>
</organism>
<evidence type="ECO:0000313" key="5">
    <source>
        <dbReference type="Proteomes" id="UP000584325"/>
    </source>
</evidence>
<dbReference type="Proteomes" id="UP000298763">
    <property type="component" value="Chromosome"/>
</dbReference>
<proteinExistence type="predicted"/>
<sequence>MHDIDRTTLEYGQEFGGGSGYEMEQYEFGQGEWTGEGGGLLSEADEMELANELLSVTNEQELDQFLGSFLKKAASVAGNIIKSPVGQAVGGVLKGVAKKALPMAGGAIGGYFGGPLGAKIGSGLASAAGNALGLEAEGEMSGEDREFEGAKTFVKIAADTVNRAAQARGGDPRQIAQQAATAAAKQFAPGLLGQGQGGARGGQGAMTAQGGQGMQSSGQGRTGGSGARASSGRWMRQGRKIVLYGA</sequence>
<evidence type="ECO:0000313" key="2">
    <source>
        <dbReference type="EMBL" id="MBB3220043.1"/>
    </source>
</evidence>
<keyword evidence="4" id="KW-1185">Reference proteome</keyword>
<feature type="compositionally biased region" description="Low complexity" evidence="1">
    <location>
        <begin position="205"/>
        <end position="219"/>
    </location>
</feature>
<reference evidence="3 4" key="1">
    <citation type="submission" date="2019-05" db="EMBL/GenBank/DDBJ databases">
        <title>Draft Genome Sequences of Six Type Strains of the Genus Massilia.</title>
        <authorList>
            <person name="Miess H."/>
            <person name="Frediansyhah A."/>
            <person name="Gross H."/>
        </authorList>
    </citation>
    <scope>NUCLEOTIDE SEQUENCE [LARGE SCALE GENOMIC DNA]</scope>
    <source>
        <strain evidence="3 4">DSMZ 26121</strain>
    </source>
</reference>
<reference evidence="2 5" key="2">
    <citation type="submission" date="2020-08" db="EMBL/GenBank/DDBJ databases">
        <title>Genomic Encyclopedia of Type Strains, Phase III (KMG-III): the genomes of soil and plant-associated and newly described type strains.</title>
        <authorList>
            <person name="Whitman W."/>
        </authorList>
    </citation>
    <scope>NUCLEOTIDE SEQUENCE [LARGE SCALE GENOMIC DNA]</scope>
    <source>
        <strain evidence="2 5">CECT 7753</strain>
    </source>
</reference>
<gene>
    <name evidence="3" type="ORF">FCL38_06130</name>
    <name evidence="2" type="ORF">FHS02_000830</name>
</gene>
<protein>
    <submittedName>
        <fullName evidence="2">Uncharacterized protein (DUF697 family)</fullName>
    </submittedName>
</protein>
<evidence type="ECO:0000256" key="1">
    <source>
        <dbReference type="SAM" id="MobiDB-lite"/>
    </source>
</evidence>